<feature type="domain" description="Response regulatory" evidence="12">
    <location>
        <begin position="4"/>
        <end position="121"/>
    </location>
</feature>
<feature type="domain" description="HTH araC/xylS-type" evidence="11">
    <location>
        <begin position="149"/>
        <end position="247"/>
    </location>
</feature>
<dbReference type="AlphaFoldDB" id="A0A8I0A7Y5"/>
<evidence type="ECO:0000256" key="5">
    <source>
        <dbReference type="ARBA" id="ARBA00023012"/>
    </source>
</evidence>
<gene>
    <name evidence="13" type="ORF">H8S54_03110</name>
</gene>
<keyword evidence="8" id="KW-0804">Transcription</keyword>
<keyword evidence="3" id="KW-0963">Cytoplasm</keyword>
<organism evidence="13 14">
    <name type="scientific">Blautia segnis</name>
    <dbReference type="NCBI Taxonomy" id="2763030"/>
    <lineage>
        <taxon>Bacteria</taxon>
        <taxon>Bacillati</taxon>
        <taxon>Bacillota</taxon>
        <taxon>Clostridia</taxon>
        <taxon>Lachnospirales</taxon>
        <taxon>Lachnospiraceae</taxon>
        <taxon>Blautia</taxon>
    </lineage>
</organism>
<evidence type="ECO:0000256" key="8">
    <source>
        <dbReference type="ARBA" id="ARBA00023163"/>
    </source>
</evidence>
<sequence>MKYTVIVAEDEELLLNNLVQKIQKADPDFQVAGTAQTGDQALALIEQLSPDLVVTDIRMPVMDGITLLSRVREQFPFTKFIITSGFSDFEYARKAITLKASDYLLKPVDPDELKEALTKIKKEFQIAGNDYEEIFNAQTAALTPSQIANLLKDFIVNNYSEDINLNLIADNLNYSPSYLTKIFCQVYDCTPSRYLINLRMNHAQRLLLHEPGLSIKQIGEICGYHDQGYFSRIFKKYTGKSPLEFRG</sequence>
<dbReference type="RefSeq" id="WP_186900888.1">
    <property type="nucleotide sequence ID" value="NZ_JACOOT010000008.1"/>
</dbReference>
<evidence type="ECO:0000256" key="10">
    <source>
        <dbReference type="PROSITE-ProRule" id="PRU00169"/>
    </source>
</evidence>
<name>A0A8I0A7Y5_9FIRM</name>
<dbReference type="CDD" id="cd17536">
    <property type="entry name" value="REC_YesN-like"/>
    <property type="match status" value="1"/>
</dbReference>
<comment type="function">
    <text evidence="9">May play the central regulatory role in sporulation. It may be an element of the effector pathway responsible for the activation of sporulation genes in response to nutritional stress. Spo0A may act in concert with spo0H (a sigma factor) to control the expression of some genes that are critical to the sporulation process.</text>
</comment>
<dbReference type="GO" id="GO:0003700">
    <property type="term" value="F:DNA-binding transcription factor activity"/>
    <property type="evidence" value="ECO:0007669"/>
    <property type="project" value="InterPro"/>
</dbReference>
<dbReference type="SMART" id="SM00448">
    <property type="entry name" value="REC"/>
    <property type="match status" value="1"/>
</dbReference>
<evidence type="ECO:0000256" key="2">
    <source>
        <dbReference type="ARBA" id="ARBA00018672"/>
    </source>
</evidence>
<keyword evidence="6" id="KW-0805">Transcription regulation</keyword>
<evidence type="ECO:0000256" key="3">
    <source>
        <dbReference type="ARBA" id="ARBA00022490"/>
    </source>
</evidence>
<dbReference type="PROSITE" id="PS01124">
    <property type="entry name" value="HTH_ARAC_FAMILY_2"/>
    <property type="match status" value="1"/>
</dbReference>
<dbReference type="PROSITE" id="PS00041">
    <property type="entry name" value="HTH_ARAC_FAMILY_1"/>
    <property type="match status" value="1"/>
</dbReference>
<accession>A0A8I0A7Y5</accession>
<evidence type="ECO:0000256" key="1">
    <source>
        <dbReference type="ARBA" id="ARBA00004496"/>
    </source>
</evidence>
<proteinExistence type="predicted"/>
<reference evidence="13 14" key="1">
    <citation type="submission" date="2020-08" db="EMBL/GenBank/DDBJ databases">
        <title>Genome public.</title>
        <authorList>
            <person name="Liu C."/>
            <person name="Sun Q."/>
        </authorList>
    </citation>
    <scope>NUCLEOTIDE SEQUENCE [LARGE SCALE GENOMIC DNA]</scope>
    <source>
        <strain evidence="13 14">BX17</strain>
    </source>
</reference>
<dbReference type="InterPro" id="IPR009057">
    <property type="entry name" value="Homeodomain-like_sf"/>
</dbReference>
<dbReference type="PANTHER" id="PTHR42713:SF3">
    <property type="entry name" value="TRANSCRIPTIONAL REGULATORY PROTEIN HPTR"/>
    <property type="match status" value="1"/>
</dbReference>
<dbReference type="InterPro" id="IPR051552">
    <property type="entry name" value="HptR"/>
</dbReference>
<keyword evidence="5" id="KW-0902">Two-component regulatory system</keyword>
<evidence type="ECO:0000256" key="7">
    <source>
        <dbReference type="ARBA" id="ARBA00023125"/>
    </source>
</evidence>
<evidence type="ECO:0000259" key="11">
    <source>
        <dbReference type="PROSITE" id="PS01124"/>
    </source>
</evidence>
<dbReference type="Gene3D" id="1.10.10.60">
    <property type="entry name" value="Homeodomain-like"/>
    <property type="match status" value="2"/>
</dbReference>
<evidence type="ECO:0000259" key="12">
    <source>
        <dbReference type="PROSITE" id="PS50110"/>
    </source>
</evidence>
<dbReference type="GO" id="GO:0005737">
    <property type="term" value="C:cytoplasm"/>
    <property type="evidence" value="ECO:0007669"/>
    <property type="project" value="UniProtKB-SubCell"/>
</dbReference>
<dbReference type="Proteomes" id="UP000652847">
    <property type="component" value="Unassembled WGS sequence"/>
</dbReference>
<comment type="caution">
    <text evidence="13">The sequence shown here is derived from an EMBL/GenBank/DDBJ whole genome shotgun (WGS) entry which is preliminary data.</text>
</comment>
<protein>
    <recommendedName>
        <fullName evidence="2">Stage 0 sporulation protein A homolog</fullName>
    </recommendedName>
</protein>
<keyword evidence="4 10" id="KW-0597">Phosphoprotein</keyword>
<evidence type="ECO:0000256" key="6">
    <source>
        <dbReference type="ARBA" id="ARBA00023015"/>
    </source>
</evidence>
<dbReference type="SMART" id="SM00342">
    <property type="entry name" value="HTH_ARAC"/>
    <property type="match status" value="1"/>
</dbReference>
<feature type="modified residue" description="4-aspartylphosphate" evidence="10">
    <location>
        <position position="56"/>
    </location>
</feature>
<evidence type="ECO:0000256" key="9">
    <source>
        <dbReference type="ARBA" id="ARBA00024867"/>
    </source>
</evidence>
<dbReference type="SUPFAM" id="SSF46689">
    <property type="entry name" value="Homeodomain-like"/>
    <property type="match status" value="2"/>
</dbReference>
<dbReference type="InterPro" id="IPR018060">
    <property type="entry name" value="HTH_AraC"/>
</dbReference>
<dbReference type="InterPro" id="IPR001789">
    <property type="entry name" value="Sig_transdc_resp-reg_receiver"/>
</dbReference>
<dbReference type="Pfam" id="PF12833">
    <property type="entry name" value="HTH_18"/>
    <property type="match status" value="1"/>
</dbReference>
<dbReference type="Gene3D" id="3.40.50.2300">
    <property type="match status" value="1"/>
</dbReference>
<dbReference type="InterPro" id="IPR020449">
    <property type="entry name" value="Tscrpt_reg_AraC-type_HTH"/>
</dbReference>
<dbReference type="Pfam" id="PF00072">
    <property type="entry name" value="Response_reg"/>
    <property type="match status" value="1"/>
</dbReference>
<dbReference type="GO" id="GO:0043565">
    <property type="term" value="F:sequence-specific DNA binding"/>
    <property type="evidence" value="ECO:0007669"/>
    <property type="project" value="InterPro"/>
</dbReference>
<evidence type="ECO:0000256" key="4">
    <source>
        <dbReference type="ARBA" id="ARBA00022553"/>
    </source>
</evidence>
<dbReference type="EMBL" id="JACOOT010000008">
    <property type="protein sequence ID" value="MBC5650139.1"/>
    <property type="molecule type" value="Genomic_DNA"/>
</dbReference>
<dbReference type="PANTHER" id="PTHR42713">
    <property type="entry name" value="HISTIDINE KINASE-RELATED"/>
    <property type="match status" value="1"/>
</dbReference>
<evidence type="ECO:0000313" key="13">
    <source>
        <dbReference type="EMBL" id="MBC5650139.1"/>
    </source>
</evidence>
<dbReference type="SUPFAM" id="SSF52172">
    <property type="entry name" value="CheY-like"/>
    <property type="match status" value="1"/>
</dbReference>
<dbReference type="InterPro" id="IPR011006">
    <property type="entry name" value="CheY-like_superfamily"/>
</dbReference>
<keyword evidence="7" id="KW-0238">DNA-binding</keyword>
<dbReference type="PROSITE" id="PS50110">
    <property type="entry name" value="RESPONSE_REGULATORY"/>
    <property type="match status" value="1"/>
</dbReference>
<dbReference type="InterPro" id="IPR018062">
    <property type="entry name" value="HTH_AraC-typ_CS"/>
</dbReference>
<evidence type="ECO:0000313" key="14">
    <source>
        <dbReference type="Proteomes" id="UP000652847"/>
    </source>
</evidence>
<keyword evidence="14" id="KW-1185">Reference proteome</keyword>
<dbReference type="PRINTS" id="PR00032">
    <property type="entry name" value="HTHARAC"/>
</dbReference>
<dbReference type="GO" id="GO:0000160">
    <property type="term" value="P:phosphorelay signal transduction system"/>
    <property type="evidence" value="ECO:0007669"/>
    <property type="project" value="UniProtKB-KW"/>
</dbReference>
<comment type="subcellular location">
    <subcellularLocation>
        <location evidence="1">Cytoplasm</location>
    </subcellularLocation>
</comment>